<dbReference type="Proteomes" id="UP000598971">
    <property type="component" value="Unassembled WGS sequence"/>
</dbReference>
<evidence type="ECO:0000313" key="2">
    <source>
        <dbReference type="Proteomes" id="UP000598971"/>
    </source>
</evidence>
<keyword evidence="2" id="KW-1185">Reference proteome</keyword>
<dbReference type="RefSeq" id="WP_171606227.1">
    <property type="nucleotide sequence ID" value="NZ_WHPF01000002.1"/>
</dbReference>
<gene>
    <name evidence="1" type="ORF">GD597_02435</name>
</gene>
<reference evidence="1" key="1">
    <citation type="submission" date="2019-10" db="EMBL/GenBank/DDBJ databases">
        <title>Draft genome sequence of Panacibacter sp. KCS-6.</title>
        <authorList>
            <person name="Yim K.J."/>
        </authorList>
    </citation>
    <scope>NUCLEOTIDE SEQUENCE</scope>
    <source>
        <strain evidence="1">KCS-6</strain>
    </source>
</reference>
<dbReference type="AlphaFoldDB" id="A0A8J8FE60"/>
<accession>A0A8J8FE60</accession>
<evidence type="ECO:0000313" key="1">
    <source>
        <dbReference type="EMBL" id="NNV54301.1"/>
    </source>
</evidence>
<comment type="caution">
    <text evidence="1">The sequence shown here is derived from an EMBL/GenBank/DDBJ whole genome shotgun (WGS) entry which is preliminary data.</text>
</comment>
<proteinExistence type="predicted"/>
<dbReference type="EMBL" id="WHPF01000002">
    <property type="protein sequence ID" value="NNV54301.1"/>
    <property type="molecule type" value="Genomic_DNA"/>
</dbReference>
<name>A0A8J8FE60_9BACT</name>
<organism evidence="1 2">
    <name type="scientific">Limnovirga soli</name>
    <dbReference type="NCBI Taxonomy" id="2656915"/>
    <lineage>
        <taxon>Bacteria</taxon>
        <taxon>Pseudomonadati</taxon>
        <taxon>Bacteroidota</taxon>
        <taxon>Chitinophagia</taxon>
        <taxon>Chitinophagales</taxon>
        <taxon>Chitinophagaceae</taxon>
        <taxon>Limnovirga</taxon>
    </lineage>
</organism>
<protein>
    <submittedName>
        <fullName evidence="1">Uncharacterized protein</fullName>
    </submittedName>
</protein>
<sequence>MNILIIENEFQTTRGDVDKLLQLNNGDDYIKLAGLYEGINLVKIIKFDLIVFNFFLTDDEANDIVNEMYKIPYEASVFSLNSLSQDNSLPNILHNLYKTHVIDEKPTQSYFSDIYFTGNIVLTN</sequence>